<dbReference type="Proteomes" id="UP000095003">
    <property type="component" value="Unassembled WGS sequence"/>
</dbReference>
<organism evidence="2 3">
    <name type="scientific">Eisenbergiella tayi</name>
    <dbReference type="NCBI Taxonomy" id="1432052"/>
    <lineage>
        <taxon>Bacteria</taxon>
        <taxon>Bacillati</taxon>
        <taxon>Bacillota</taxon>
        <taxon>Clostridia</taxon>
        <taxon>Lachnospirales</taxon>
        <taxon>Lachnospiraceae</taxon>
        <taxon>Eisenbergiella</taxon>
    </lineage>
</organism>
<dbReference type="Pfam" id="PF13240">
    <property type="entry name" value="Zn_Ribbon_1"/>
    <property type="match status" value="1"/>
</dbReference>
<accession>A0A1E3AGM2</accession>
<dbReference type="InterPro" id="IPR026870">
    <property type="entry name" value="Zinc_ribbon_dom"/>
</dbReference>
<dbReference type="GeneID" id="93305386"/>
<dbReference type="RefSeq" id="WP_009255759.1">
    <property type="nucleotide sequence ID" value="NZ_CABMHK010000155.1"/>
</dbReference>
<proteinExistence type="predicted"/>
<protein>
    <recommendedName>
        <fullName evidence="1">Zinc-ribbon domain-containing protein</fullName>
    </recommendedName>
</protein>
<reference evidence="2 3" key="1">
    <citation type="submission" date="2016-07" db="EMBL/GenBank/DDBJ databases">
        <title>Characterization of isolates of Eisenbergiella tayi derived from blood cultures, using whole genome sequencing.</title>
        <authorList>
            <person name="Burdz T."/>
            <person name="Wiebe D."/>
            <person name="Huynh C."/>
            <person name="Bernard K."/>
        </authorList>
    </citation>
    <scope>NUCLEOTIDE SEQUENCE [LARGE SCALE GENOMIC DNA]</scope>
    <source>
        <strain evidence="2 3">NML 120489</strain>
    </source>
</reference>
<gene>
    <name evidence="2" type="ORF">BEH84_05155</name>
</gene>
<dbReference type="EMBL" id="MCGI01000006">
    <property type="protein sequence ID" value="ODM07832.1"/>
    <property type="molecule type" value="Genomic_DNA"/>
</dbReference>
<evidence type="ECO:0000313" key="3">
    <source>
        <dbReference type="Proteomes" id="UP000095003"/>
    </source>
</evidence>
<evidence type="ECO:0000313" key="2">
    <source>
        <dbReference type="EMBL" id="ODM07832.1"/>
    </source>
</evidence>
<name>A0A1E3AGM2_9FIRM</name>
<evidence type="ECO:0000259" key="1">
    <source>
        <dbReference type="Pfam" id="PF13240"/>
    </source>
</evidence>
<sequence length="132" mass="14336">MALIKCPECGKEISDKAKVCINCGCPLEEVSTTGIVRIKMPNNIVEGLVGLFSSRRAVVQDKTGKILWEGKHGENASFSVDGPTSINIDLGGWANNTEGTVEPRRKYSLVQDMGVHMLATFRITEVDVIDAD</sequence>
<dbReference type="AlphaFoldDB" id="A0A1E3AGM2"/>
<comment type="caution">
    <text evidence="2">The sequence shown here is derived from an EMBL/GenBank/DDBJ whole genome shotgun (WGS) entry which is preliminary data.</text>
</comment>
<feature type="domain" description="Zinc-ribbon" evidence="1">
    <location>
        <begin position="5"/>
        <end position="27"/>
    </location>
</feature>